<evidence type="ECO:0000313" key="1">
    <source>
        <dbReference type="EMBL" id="KAK9674784.1"/>
    </source>
</evidence>
<gene>
    <name evidence="1" type="ORF">QE152_g40859</name>
</gene>
<reference evidence="1 2" key="1">
    <citation type="journal article" date="2024" name="BMC Genomics">
        <title>De novo assembly and annotation of Popillia japonica's genome with initial clues to its potential as an invasive pest.</title>
        <authorList>
            <person name="Cucini C."/>
            <person name="Boschi S."/>
            <person name="Funari R."/>
            <person name="Cardaioli E."/>
            <person name="Iannotti N."/>
            <person name="Marturano G."/>
            <person name="Paoli F."/>
            <person name="Bruttini M."/>
            <person name="Carapelli A."/>
            <person name="Frati F."/>
            <person name="Nardi F."/>
        </authorList>
    </citation>
    <scope>NUCLEOTIDE SEQUENCE [LARGE SCALE GENOMIC DNA]</scope>
    <source>
        <strain evidence="1">DMR45628</strain>
    </source>
</reference>
<feature type="non-terminal residue" evidence="1">
    <location>
        <position position="1"/>
    </location>
</feature>
<evidence type="ECO:0000313" key="2">
    <source>
        <dbReference type="Proteomes" id="UP001458880"/>
    </source>
</evidence>
<accession>A0AAW1HF87</accession>
<dbReference type="EMBL" id="JASPKY010001518">
    <property type="protein sequence ID" value="KAK9674784.1"/>
    <property type="molecule type" value="Genomic_DNA"/>
</dbReference>
<comment type="caution">
    <text evidence="1">The sequence shown here is derived from an EMBL/GenBank/DDBJ whole genome shotgun (WGS) entry which is preliminary data.</text>
</comment>
<organism evidence="1 2">
    <name type="scientific">Popillia japonica</name>
    <name type="common">Japanese beetle</name>
    <dbReference type="NCBI Taxonomy" id="7064"/>
    <lineage>
        <taxon>Eukaryota</taxon>
        <taxon>Metazoa</taxon>
        <taxon>Ecdysozoa</taxon>
        <taxon>Arthropoda</taxon>
        <taxon>Hexapoda</taxon>
        <taxon>Insecta</taxon>
        <taxon>Pterygota</taxon>
        <taxon>Neoptera</taxon>
        <taxon>Endopterygota</taxon>
        <taxon>Coleoptera</taxon>
        <taxon>Polyphaga</taxon>
        <taxon>Scarabaeiformia</taxon>
        <taxon>Scarabaeidae</taxon>
        <taxon>Rutelinae</taxon>
        <taxon>Popillia</taxon>
    </lineage>
</organism>
<name>A0AAW1HF87_POPJA</name>
<keyword evidence="2" id="KW-1185">Reference proteome</keyword>
<proteinExistence type="predicted"/>
<protein>
    <submittedName>
        <fullName evidence="1">Uncharacterized protein</fullName>
    </submittedName>
</protein>
<dbReference type="AlphaFoldDB" id="A0AAW1HF87"/>
<dbReference type="Proteomes" id="UP001458880">
    <property type="component" value="Unassembled WGS sequence"/>
</dbReference>
<sequence length="23" mass="2846">TRRTSASIYKYIVYYSKNELFEN</sequence>